<name>A0A556U2K2_BAGYA</name>
<evidence type="ECO:0000313" key="2">
    <source>
        <dbReference type="Proteomes" id="UP000319801"/>
    </source>
</evidence>
<keyword evidence="2" id="KW-1185">Reference proteome</keyword>
<sequence>MLGRSRELTPCTTKLRSAGLRFKKSSEEPQLGLSPQEGTFWTSQDTPSWGGEVHTMVHGAQTSLASPRKLLANPAIINLSVNLTPRGKVSKDARTYLLYKTAAKHGARPIEWKFQLIYLDAGDILAPLRLGFGPRDKDWNKGYWKGWRNARG</sequence>
<proteinExistence type="predicted"/>
<gene>
    <name evidence="1" type="ORF">Baya_7805</name>
</gene>
<dbReference type="AlphaFoldDB" id="A0A556U2K2"/>
<protein>
    <submittedName>
        <fullName evidence="1">Uncharacterized protein</fullName>
    </submittedName>
</protein>
<dbReference type="EMBL" id="VCAZ01000040">
    <property type="protein sequence ID" value="TSM04920.1"/>
    <property type="molecule type" value="Genomic_DNA"/>
</dbReference>
<accession>A0A556U2K2</accession>
<reference evidence="1 2" key="1">
    <citation type="journal article" date="2019" name="Genome Biol. Evol.">
        <title>Whole-Genome Sequencing of the Giant Devil Catfish, Bagarius yarrelli.</title>
        <authorList>
            <person name="Jiang W."/>
            <person name="Lv Y."/>
            <person name="Cheng L."/>
            <person name="Yang K."/>
            <person name="Chao B."/>
            <person name="Wang X."/>
            <person name="Li Y."/>
            <person name="Pan X."/>
            <person name="You X."/>
            <person name="Zhang Y."/>
            <person name="Yang J."/>
            <person name="Li J."/>
            <person name="Zhang X."/>
            <person name="Liu S."/>
            <person name="Sun C."/>
            <person name="Yang J."/>
            <person name="Shi Q."/>
        </authorList>
    </citation>
    <scope>NUCLEOTIDE SEQUENCE [LARGE SCALE GENOMIC DNA]</scope>
    <source>
        <strain evidence="1">JWS20170419001</strain>
        <tissue evidence="1">Muscle</tissue>
    </source>
</reference>
<dbReference type="Proteomes" id="UP000319801">
    <property type="component" value="Unassembled WGS sequence"/>
</dbReference>
<comment type="caution">
    <text evidence="1">The sequence shown here is derived from an EMBL/GenBank/DDBJ whole genome shotgun (WGS) entry which is preliminary data.</text>
</comment>
<organism evidence="1 2">
    <name type="scientific">Bagarius yarrelli</name>
    <name type="common">Goonch</name>
    <name type="synonym">Bagrus yarrelli</name>
    <dbReference type="NCBI Taxonomy" id="175774"/>
    <lineage>
        <taxon>Eukaryota</taxon>
        <taxon>Metazoa</taxon>
        <taxon>Chordata</taxon>
        <taxon>Craniata</taxon>
        <taxon>Vertebrata</taxon>
        <taxon>Euteleostomi</taxon>
        <taxon>Actinopterygii</taxon>
        <taxon>Neopterygii</taxon>
        <taxon>Teleostei</taxon>
        <taxon>Ostariophysi</taxon>
        <taxon>Siluriformes</taxon>
        <taxon>Sisoridae</taxon>
        <taxon>Sisorinae</taxon>
        <taxon>Bagarius</taxon>
    </lineage>
</organism>
<evidence type="ECO:0000313" key="1">
    <source>
        <dbReference type="EMBL" id="TSM04920.1"/>
    </source>
</evidence>